<keyword evidence="3" id="KW-1185">Reference proteome</keyword>
<evidence type="ECO:0000313" key="3">
    <source>
        <dbReference type="Proteomes" id="UP000694552"/>
    </source>
</evidence>
<proteinExistence type="predicted"/>
<evidence type="ECO:0000313" key="2">
    <source>
        <dbReference type="Ensembl" id="ENSOSUP00000004082.1"/>
    </source>
</evidence>
<protein>
    <submittedName>
        <fullName evidence="2">Uncharacterized protein</fullName>
    </submittedName>
</protein>
<feature type="region of interest" description="Disordered" evidence="1">
    <location>
        <begin position="14"/>
        <end position="45"/>
    </location>
</feature>
<dbReference type="Ensembl" id="ENSOSUT00000004212.1">
    <property type="protein sequence ID" value="ENSOSUP00000004082.1"/>
    <property type="gene ID" value="ENSOSUG00000002992.1"/>
</dbReference>
<dbReference type="AlphaFoldDB" id="A0A8C8AEW7"/>
<dbReference type="Gene3D" id="3.40.30.10">
    <property type="entry name" value="Glutaredoxin"/>
    <property type="match status" value="1"/>
</dbReference>
<reference evidence="2" key="2">
    <citation type="submission" date="2025-09" db="UniProtKB">
        <authorList>
            <consortium name="Ensembl"/>
        </authorList>
    </citation>
    <scope>IDENTIFICATION</scope>
</reference>
<evidence type="ECO:0000256" key="1">
    <source>
        <dbReference type="SAM" id="MobiDB-lite"/>
    </source>
</evidence>
<organism evidence="2 3">
    <name type="scientific">Otus sunia</name>
    <name type="common">Oriental scops-owl</name>
    <dbReference type="NCBI Taxonomy" id="257818"/>
    <lineage>
        <taxon>Eukaryota</taxon>
        <taxon>Metazoa</taxon>
        <taxon>Chordata</taxon>
        <taxon>Craniata</taxon>
        <taxon>Vertebrata</taxon>
        <taxon>Euteleostomi</taxon>
        <taxon>Archelosauria</taxon>
        <taxon>Archosauria</taxon>
        <taxon>Dinosauria</taxon>
        <taxon>Saurischia</taxon>
        <taxon>Theropoda</taxon>
        <taxon>Coelurosauria</taxon>
        <taxon>Aves</taxon>
        <taxon>Neognathae</taxon>
        <taxon>Neoaves</taxon>
        <taxon>Telluraves</taxon>
        <taxon>Strigiformes</taxon>
        <taxon>Strigidae</taxon>
        <taxon>Otus</taxon>
    </lineage>
</organism>
<sequence length="72" mass="7328">VRLVWGGPTAETVPVVSSAAPRSGRDPPAAAPVSSSLRRGPAAPAERPLAPWVPVLELDSGTVLFSANAICQ</sequence>
<dbReference type="Proteomes" id="UP000694552">
    <property type="component" value="Unplaced"/>
</dbReference>
<accession>A0A8C8AEW7</accession>
<reference evidence="2" key="1">
    <citation type="submission" date="2025-08" db="UniProtKB">
        <authorList>
            <consortium name="Ensembl"/>
        </authorList>
    </citation>
    <scope>IDENTIFICATION</scope>
</reference>
<name>A0A8C8AEW7_9STRI</name>